<dbReference type="EMBL" id="JABJNZ010000059">
    <property type="protein sequence ID" value="MBT4870822.1"/>
    <property type="molecule type" value="Genomic_DNA"/>
</dbReference>
<protein>
    <submittedName>
        <fullName evidence="2">Uncharacterized protein</fullName>
    </submittedName>
</protein>
<feature type="coiled-coil region" evidence="1">
    <location>
        <begin position="136"/>
        <end position="163"/>
    </location>
</feature>
<name>A0A8T5GG03_9ARCH</name>
<gene>
    <name evidence="2" type="ORF">HON47_04565</name>
</gene>
<organism evidence="2 3">
    <name type="scientific">Candidatus Iainarchaeum sp</name>
    <dbReference type="NCBI Taxonomy" id="3101447"/>
    <lineage>
        <taxon>Archaea</taxon>
        <taxon>Candidatus Iainarchaeota</taxon>
        <taxon>Candidatus Iainarchaeia</taxon>
        <taxon>Candidatus Iainarchaeales</taxon>
        <taxon>Candidatus Iainarchaeaceae</taxon>
        <taxon>Candidatus Iainarchaeum</taxon>
    </lineage>
</organism>
<dbReference type="Proteomes" id="UP000722459">
    <property type="component" value="Unassembled WGS sequence"/>
</dbReference>
<proteinExistence type="predicted"/>
<evidence type="ECO:0000313" key="2">
    <source>
        <dbReference type="EMBL" id="MBT4870822.1"/>
    </source>
</evidence>
<comment type="caution">
    <text evidence="2">The sequence shown here is derived from an EMBL/GenBank/DDBJ whole genome shotgun (WGS) entry which is preliminary data.</text>
</comment>
<evidence type="ECO:0000313" key="3">
    <source>
        <dbReference type="Proteomes" id="UP000722459"/>
    </source>
</evidence>
<dbReference type="AlphaFoldDB" id="A0A8T5GG03"/>
<reference evidence="2" key="1">
    <citation type="journal article" date="2021" name="ISME J.">
        <title>Mercury methylation by metabolically versatile and cosmopolitan marine bacteria.</title>
        <authorList>
            <person name="Lin H."/>
            <person name="Ascher D.B."/>
            <person name="Myung Y."/>
            <person name="Lamborg C.H."/>
            <person name="Hallam S.J."/>
            <person name="Gionfriddo C.M."/>
            <person name="Holt K.E."/>
            <person name="Moreau J.W."/>
        </authorList>
    </citation>
    <scope>NUCLEOTIDE SEQUENCE</scope>
    <source>
        <strain evidence="2">SI075_bin30</strain>
    </source>
</reference>
<keyword evidence="1" id="KW-0175">Coiled coil</keyword>
<sequence length="232" mass="28083">MSRPIKISEKTPYTISSSKKGLTVGKWAVSHLLPKKSFLEEDFYRTKKMMKKTTREWQKIKKEHLEHTPQGREVLTIFYRQAALYSEMYWKLCQQKIRLGKGNKSKLRSEMDQAKKDFNYFWEEHRKYKGVNEKSTNYLEEQLDRLRTRLEKSRGEVHTAEREYGEKSWHVRKALVTHLETLNQYLKRESEHMRSLMQQFPEHKDILDPQIERVEEEFKKTTKRIQIVKDSL</sequence>
<evidence type="ECO:0000256" key="1">
    <source>
        <dbReference type="SAM" id="Coils"/>
    </source>
</evidence>
<accession>A0A8T5GG03</accession>